<name>A0A9W4TBP5_9GLOM</name>
<evidence type="ECO:0000313" key="1">
    <source>
        <dbReference type="EMBL" id="CAI2199923.1"/>
    </source>
</evidence>
<feature type="non-terminal residue" evidence="1">
    <location>
        <position position="62"/>
    </location>
</feature>
<evidence type="ECO:0000313" key="2">
    <source>
        <dbReference type="Proteomes" id="UP001153678"/>
    </source>
</evidence>
<sequence>SIELMKLQDRTGLHRNQVANAIIKCWSIVAKCSQLAFKLSLTNDDYKELENILKKERQALIG</sequence>
<dbReference type="OrthoDB" id="2409041at2759"/>
<comment type="caution">
    <text evidence="1">The sequence shown here is derived from an EMBL/GenBank/DDBJ whole genome shotgun (WGS) entry which is preliminary data.</text>
</comment>
<dbReference type="EMBL" id="CAMKVN010022736">
    <property type="protein sequence ID" value="CAI2199923.1"/>
    <property type="molecule type" value="Genomic_DNA"/>
</dbReference>
<proteinExistence type="predicted"/>
<dbReference type="Proteomes" id="UP001153678">
    <property type="component" value="Unassembled WGS sequence"/>
</dbReference>
<keyword evidence="2" id="KW-1185">Reference proteome</keyword>
<gene>
    <name evidence="1" type="ORF">FWILDA_LOCUS19314</name>
</gene>
<organism evidence="1 2">
    <name type="scientific">Funneliformis geosporum</name>
    <dbReference type="NCBI Taxonomy" id="1117311"/>
    <lineage>
        <taxon>Eukaryota</taxon>
        <taxon>Fungi</taxon>
        <taxon>Fungi incertae sedis</taxon>
        <taxon>Mucoromycota</taxon>
        <taxon>Glomeromycotina</taxon>
        <taxon>Glomeromycetes</taxon>
        <taxon>Glomerales</taxon>
        <taxon>Glomeraceae</taxon>
        <taxon>Funneliformis</taxon>
    </lineage>
</organism>
<reference evidence="1" key="1">
    <citation type="submission" date="2022-08" db="EMBL/GenBank/DDBJ databases">
        <authorList>
            <person name="Kallberg Y."/>
            <person name="Tangrot J."/>
            <person name="Rosling A."/>
        </authorList>
    </citation>
    <scope>NUCLEOTIDE SEQUENCE</scope>
    <source>
        <strain evidence="1">Wild A</strain>
    </source>
</reference>
<dbReference type="AlphaFoldDB" id="A0A9W4TBP5"/>
<feature type="non-terminal residue" evidence="1">
    <location>
        <position position="1"/>
    </location>
</feature>
<protein>
    <submittedName>
        <fullName evidence="1">15208_t:CDS:1</fullName>
    </submittedName>
</protein>
<accession>A0A9W4TBP5</accession>